<dbReference type="EMBL" id="VSWD01000005">
    <property type="protein sequence ID" value="KAK3103991.1"/>
    <property type="molecule type" value="Genomic_DNA"/>
</dbReference>
<comment type="similarity">
    <text evidence="1">Belongs to the sulfotransferase 1 family.</text>
</comment>
<organism evidence="4 5">
    <name type="scientific">Pinctada imbricata</name>
    <name type="common">Atlantic pearl-oyster</name>
    <name type="synonym">Pinctada martensii</name>
    <dbReference type="NCBI Taxonomy" id="66713"/>
    <lineage>
        <taxon>Eukaryota</taxon>
        <taxon>Metazoa</taxon>
        <taxon>Spiralia</taxon>
        <taxon>Lophotrochozoa</taxon>
        <taxon>Mollusca</taxon>
        <taxon>Bivalvia</taxon>
        <taxon>Autobranchia</taxon>
        <taxon>Pteriomorphia</taxon>
        <taxon>Pterioida</taxon>
        <taxon>Pterioidea</taxon>
        <taxon>Pteriidae</taxon>
        <taxon>Pinctada</taxon>
    </lineage>
</organism>
<evidence type="ECO:0000313" key="5">
    <source>
        <dbReference type="Proteomes" id="UP001186944"/>
    </source>
</evidence>
<dbReference type="SUPFAM" id="SSF52540">
    <property type="entry name" value="P-loop containing nucleoside triphosphate hydrolases"/>
    <property type="match status" value="1"/>
</dbReference>
<accession>A0AA88YLY6</accession>
<dbReference type="InterPro" id="IPR000863">
    <property type="entry name" value="Sulfotransferase_dom"/>
</dbReference>
<comment type="caution">
    <text evidence="4">The sequence shown here is derived from an EMBL/GenBank/DDBJ whole genome shotgun (WGS) entry which is preliminary data.</text>
</comment>
<keyword evidence="2" id="KW-0808">Transferase</keyword>
<proteinExistence type="inferred from homology"/>
<protein>
    <recommendedName>
        <fullName evidence="3">Sulfotransferase domain-containing protein</fullName>
    </recommendedName>
</protein>
<evidence type="ECO:0000313" key="4">
    <source>
        <dbReference type="EMBL" id="KAK3103991.1"/>
    </source>
</evidence>
<name>A0AA88YLY6_PINIB</name>
<feature type="domain" description="Sulfotransferase" evidence="3">
    <location>
        <begin position="64"/>
        <end position="296"/>
    </location>
</feature>
<evidence type="ECO:0000259" key="3">
    <source>
        <dbReference type="Pfam" id="PF00685"/>
    </source>
</evidence>
<dbReference type="InterPro" id="IPR027417">
    <property type="entry name" value="P-loop_NTPase"/>
</dbReference>
<reference evidence="4" key="1">
    <citation type="submission" date="2019-08" db="EMBL/GenBank/DDBJ databases">
        <title>The improved chromosome-level genome for the pearl oyster Pinctada fucata martensii using PacBio sequencing and Hi-C.</title>
        <authorList>
            <person name="Zheng Z."/>
        </authorList>
    </citation>
    <scope>NUCLEOTIDE SEQUENCE</scope>
    <source>
        <strain evidence="4">ZZ-2019</strain>
        <tissue evidence="4">Adductor muscle</tissue>
    </source>
</reference>
<dbReference type="PANTHER" id="PTHR11783">
    <property type="entry name" value="SULFOTRANSFERASE SULT"/>
    <property type="match status" value="1"/>
</dbReference>
<dbReference type="Gene3D" id="3.40.50.300">
    <property type="entry name" value="P-loop containing nucleotide triphosphate hydrolases"/>
    <property type="match status" value="1"/>
</dbReference>
<keyword evidence="5" id="KW-1185">Reference proteome</keyword>
<evidence type="ECO:0000256" key="2">
    <source>
        <dbReference type="ARBA" id="ARBA00022679"/>
    </source>
</evidence>
<dbReference type="Proteomes" id="UP001186944">
    <property type="component" value="Unassembled WGS sequence"/>
</dbReference>
<sequence>INEYICMLVDLKEEDVTVLNDGHGNEVRCVEYGGHFFNAKGIANGRIPDPKVMFPRLRDMPLRDDDLFLLAYPKAGTHWLSEILYMLRNGKAEYDVNKKEIAMYEFQTPESLNELPSPRNINSHVRLNLLPKQLEEKRHKIVFAQRNPKDTCVSYYFHNQMAVQYPGTFIQFMDMFMGDKIYHEPWAEYTLYWEEALKTFPKELVHIVYYEDLKEDSVAEIKRLALFLGVKCSDDFVKDVAKKCGFENLKEANLTKIGKKDQHMYRKGAVGDWKNWFTVAKNEDFDNFLKTKMSKTSFVYRYTI</sequence>
<feature type="non-terminal residue" evidence="4">
    <location>
        <position position="1"/>
    </location>
</feature>
<dbReference type="Pfam" id="PF00685">
    <property type="entry name" value="Sulfotransfer_1"/>
    <property type="match status" value="1"/>
</dbReference>
<evidence type="ECO:0000256" key="1">
    <source>
        <dbReference type="ARBA" id="ARBA00005771"/>
    </source>
</evidence>
<dbReference type="AlphaFoldDB" id="A0AA88YLY6"/>
<gene>
    <name evidence="4" type="ORF">FSP39_023468</name>
</gene>
<dbReference type="GO" id="GO:0008146">
    <property type="term" value="F:sulfotransferase activity"/>
    <property type="evidence" value="ECO:0007669"/>
    <property type="project" value="InterPro"/>
</dbReference>